<dbReference type="GO" id="GO:0015012">
    <property type="term" value="P:heparan sulfate proteoglycan biosynthetic process"/>
    <property type="evidence" value="ECO:0007669"/>
    <property type="project" value="UniProtKB-UniPathway"/>
</dbReference>
<evidence type="ECO:0000256" key="14">
    <source>
        <dbReference type="ARBA" id="ARBA00023034"/>
    </source>
</evidence>
<evidence type="ECO:0000256" key="10">
    <source>
        <dbReference type="ARBA" id="ARBA00022723"/>
    </source>
</evidence>
<dbReference type="AlphaFoldDB" id="A0A4Y7MXH7"/>
<evidence type="ECO:0000256" key="12">
    <source>
        <dbReference type="ARBA" id="ARBA00022968"/>
    </source>
</evidence>
<comment type="subcellular location">
    <subcellularLocation>
        <location evidence="2">Endoplasmic reticulum membrane</location>
        <topology evidence="2">Single-pass type II membrane protein</topology>
    </subcellularLocation>
    <subcellularLocation>
        <location evidence="1">Golgi apparatus membrane</location>
        <topology evidence="1">Single-pass type II membrane protein</topology>
    </subcellularLocation>
</comment>
<accession>A0A4Y7MXH7</accession>
<dbReference type="EC" id="2.4.2.26" evidence="6"/>
<keyword evidence="11" id="KW-0256">Endoplasmic reticulum</keyword>
<dbReference type="UniPathway" id="UPA00756"/>
<keyword evidence="13" id="KW-1133">Transmembrane helix</keyword>
<protein>
    <recommendedName>
        <fullName evidence="6">protein xylosyltransferase</fullName>
        <ecNumber evidence="6">2.4.2.26</ecNumber>
    </recommendedName>
    <alternativeName>
        <fullName evidence="18">Peptide O-xylosyltransferase</fullName>
    </alternativeName>
</protein>
<comment type="catalytic activity">
    <reaction evidence="19">
        <text>UDP-alpha-D-xylose + L-seryl-[protein] = 3-O-(beta-D-xylosyl)-L-seryl-[protein] + UDP + H(+)</text>
        <dbReference type="Rhea" id="RHEA:50192"/>
        <dbReference type="Rhea" id="RHEA-COMP:9863"/>
        <dbReference type="Rhea" id="RHEA-COMP:12567"/>
        <dbReference type="ChEBI" id="CHEBI:15378"/>
        <dbReference type="ChEBI" id="CHEBI:29999"/>
        <dbReference type="ChEBI" id="CHEBI:57632"/>
        <dbReference type="ChEBI" id="CHEBI:58223"/>
        <dbReference type="ChEBI" id="CHEBI:132085"/>
        <dbReference type="EC" id="2.4.2.26"/>
    </reaction>
</comment>
<keyword evidence="17" id="KW-0325">Glycoprotein</keyword>
<evidence type="ECO:0000256" key="9">
    <source>
        <dbReference type="ARBA" id="ARBA00022692"/>
    </source>
</evidence>
<comment type="pathway">
    <text evidence="3">Glycan metabolism; chondroitin sulfate biosynthesis.</text>
</comment>
<evidence type="ECO:0000256" key="7">
    <source>
        <dbReference type="ARBA" id="ARBA00022676"/>
    </source>
</evidence>
<evidence type="ECO:0000256" key="19">
    <source>
        <dbReference type="ARBA" id="ARBA00047847"/>
    </source>
</evidence>
<dbReference type="InterPro" id="IPR002889">
    <property type="entry name" value="WSC_carb-bd"/>
</dbReference>
<evidence type="ECO:0000256" key="8">
    <source>
        <dbReference type="ARBA" id="ARBA00022679"/>
    </source>
</evidence>
<keyword evidence="14" id="KW-0333">Golgi apparatus</keyword>
<reference evidence="22" key="1">
    <citation type="submission" date="2018-08" db="EMBL/GenBank/DDBJ databases">
        <authorList>
            <person name="Cornetti L."/>
        </authorList>
    </citation>
    <scope>NUCLEOTIDE SEQUENCE</scope>
    <source>
        <strain evidence="22">CZ-RIM1-1</strain>
    </source>
</reference>
<evidence type="ECO:0000259" key="21">
    <source>
        <dbReference type="PROSITE" id="PS51212"/>
    </source>
</evidence>
<feature type="domain" description="WSC" evidence="21">
    <location>
        <begin position="176"/>
        <end position="269"/>
    </location>
</feature>
<dbReference type="InterPro" id="IPR003406">
    <property type="entry name" value="Glyco_trans_14"/>
</dbReference>
<evidence type="ECO:0000256" key="15">
    <source>
        <dbReference type="ARBA" id="ARBA00023136"/>
    </source>
</evidence>
<evidence type="ECO:0000256" key="4">
    <source>
        <dbReference type="ARBA" id="ARBA00005093"/>
    </source>
</evidence>
<evidence type="ECO:0000256" key="17">
    <source>
        <dbReference type="ARBA" id="ARBA00023180"/>
    </source>
</evidence>
<comment type="pathway">
    <text evidence="4">Glycan metabolism; heparan sulfate biosynthesis.</text>
</comment>
<evidence type="ECO:0000256" key="13">
    <source>
        <dbReference type="ARBA" id="ARBA00022989"/>
    </source>
</evidence>
<keyword evidence="8" id="KW-0808">Transferase</keyword>
<dbReference type="UniPathway" id="UPA00755"/>
<evidence type="ECO:0000256" key="1">
    <source>
        <dbReference type="ARBA" id="ARBA00004323"/>
    </source>
</evidence>
<dbReference type="Pfam" id="PF01822">
    <property type="entry name" value="WSC"/>
    <property type="match status" value="1"/>
</dbReference>
<comment type="similarity">
    <text evidence="5">Belongs to the glycosyltransferase 14 family. XylT subfamily.</text>
</comment>
<evidence type="ECO:0000256" key="11">
    <source>
        <dbReference type="ARBA" id="ARBA00022824"/>
    </source>
</evidence>
<evidence type="ECO:0000256" key="6">
    <source>
        <dbReference type="ARBA" id="ARBA00011972"/>
    </source>
</evidence>
<dbReference type="Pfam" id="PF12529">
    <property type="entry name" value="Xylo_C"/>
    <property type="match status" value="1"/>
</dbReference>
<keyword evidence="15" id="KW-0472">Membrane</keyword>
<evidence type="ECO:0000256" key="2">
    <source>
        <dbReference type="ARBA" id="ARBA00004648"/>
    </source>
</evidence>
<dbReference type="GO" id="GO:0005789">
    <property type="term" value="C:endoplasmic reticulum membrane"/>
    <property type="evidence" value="ECO:0007669"/>
    <property type="project" value="UniProtKB-SubCell"/>
</dbReference>
<proteinExistence type="evidence at transcript level"/>
<organism evidence="22">
    <name type="scientific">Daphnia pulicaria</name>
    <dbReference type="NCBI Taxonomy" id="35523"/>
    <lineage>
        <taxon>Eukaryota</taxon>
        <taxon>Metazoa</taxon>
        <taxon>Ecdysozoa</taxon>
        <taxon>Arthropoda</taxon>
        <taxon>Crustacea</taxon>
        <taxon>Branchiopoda</taxon>
        <taxon>Diplostraca</taxon>
        <taxon>Cladocera</taxon>
        <taxon>Anomopoda</taxon>
        <taxon>Daphniidae</taxon>
        <taxon>Daphnia</taxon>
    </lineage>
</organism>
<keyword evidence="7" id="KW-0328">Glycosyltransferase</keyword>
<evidence type="ECO:0000256" key="16">
    <source>
        <dbReference type="ARBA" id="ARBA00023157"/>
    </source>
</evidence>
<evidence type="ECO:0000256" key="18">
    <source>
        <dbReference type="ARBA" id="ARBA00042865"/>
    </source>
</evidence>
<dbReference type="PANTHER" id="PTHR46025:SF3">
    <property type="entry name" value="XYLOSYLTRANSFERASE OXT"/>
    <property type="match status" value="1"/>
</dbReference>
<dbReference type="GO" id="GO:0050650">
    <property type="term" value="P:chondroitin sulfate proteoglycan biosynthetic process"/>
    <property type="evidence" value="ECO:0007669"/>
    <property type="project" value="TreeGrafter"/>
</dbReference>
<evidence type="ECO:0000256" key="3">
    <source>
        <dbReference type="ARBA" id="ARBA00004840"/>
    </source>
</evidence>
<keyword evidence="12" id="KW-0735">Signal-anchor</keyword>
<dbReference type="PROSITE" id="PS51212">
    <property type="entry name" value="WSC"/>
    <property type="match status" value="1"/>
</dbReference>
<feature type="region of interest" description="Disordered" evidence="20">
    <location>
        <begin position="24"/>
        <end position="44"/>
    </location>
</feature>
<dbReference type="GO" id="GO:0046872">
    <property type="term" value="F:metal ion binding"/>
    <property type="evidence" value="ECO:0007669"/>
    <property type="project" value="UniProtKB-KW"/>
</dbReference>
<dbReference type="InterPro" id="IPR024448">
    <property type="entry name" value="XylT_C"/>
</dbReference>
<dbReference type="GO" id="GO:0000139">
    <property type="term" value="C:Golgi membrane"/>
    <property type="evidence" value="ECO:0007669"/>
    <property type="project" value="UniProtKB-SubCell"/>
</dbReference>
<dbReference type="GO" id="GO:0030158">
    <property type="term" value="F:protein xylosyltransferase activity"/>
    <property type="evidence" value="ECO:0007669"/>
    <property type="project" value="UniProtKB-EC"/>
</dbReference>
<sequence>MNSCLQGSRLTLLVYTIKGTNGVPLEQQSRGSRPTRQKPKGRNWTEKKLYKNGTGNSKVCQLIPADNGRIYYYYWWYPEAFKLGQFLFSSGIDSFPRNGLCCGSVRSIAVLTRWMSTASDVLPPVDIVPKTALSAIKRATTKKCKEELSDVACKLKNNQLVPERLPNYCPRKDSIAGSSLGCFHDNNQSRLLSSYGVKLPGLTIQKCVDLCAQSAFLYAGTHNGKECYCGNKKPSLEHLLTRTYCSVACDGQSSQTCGGVDATEIFDSGVPNRDSAKLHDPIVNGTAKIAFILTLNGRALRQVTRLLRVIYRPHHVYLIHVDARQDFLFRSLLQLELKYPNIRLTRQRQSSIWGGASLLDVLLQSMEQLLEIDSQWQFVFNLSESDFPLRSIESLEALLAANPGRNFLKSHGRQTRQFIHKQGLDRVFHQCERRMWRVGDRNLPAGIRIDGGSDWVGLARSVVEFVTSPTRSNDPLLRGLKELYRYTLLPAESFFHVLILNSKFCESYADNNLRMTLWRRSQGCLCQHRHVVDWCGCSPMVFRTTDWTHLTSVMAKSTVFFARKFEAAIDQSIMNRLEEQLTNSSLSYPGLDSYWECAYHMADLTPKTNHALLAVSISLAKHAISLLLQNSVVECSGLRPSRIIAITSYFRHDHYLGDLIHFEVDEKDVEFETLVKPLTKTTHFMDSPRILSILQVGSDYDPKEQVLRNRLGVLSSSSKPAAIFKWTGHINSTTSSQMAHLVWFDPSDHVRAVHHVNVTDASKMSNQLLEIDTPLKPGVWLVAVIYDGKKIATTEFLIVPQTSDDSLQFDGKINEFQKTWGKYLPVDAKSATRREKALLMKKDISSYLDKTTAEYYAIQDICYTGHPPECATIQYHDWQSCTSTDWSSFSQDPKSVLP</sequence>
<dbReference type="EMBL" id="LR015716">
    <property type="protein sequence ID" value="SVE85335.1"/>
    <property type="molecule type" value="mRNA"/>
</dbReference>
<evidence type="ECO:0000313" key="22">
    <source>
        <dbReference type="EMBL" id="SVE85335.1"/>
    </source>
</evidence>
<keyword evidence="10" id="KW-0479">Metal-binding</keyword>
<dbReference type="InterPro" id="IPR043538">
    <property type="entry name" value="XYLT"/>
</dbReference>
<dbReference type="Pfam" id="PF02485">
    <property type="entry name" value="Branch"/>
    <property type="match status" value="1"/>
</dbReference>
<evidence type="ECO:0000256" key="20">
    <source>
        <dbReference type="SAM" id="MobiDB-lite"/>
    </source>
</evidence>
<name>A0A4Y7MXH7_9CRUS</name>
<dbReference type="SMART" id="SM00321">
    <property type="entry name" value="WSC"/>
    <property type="match status" value="1"/>
</dbReference>
<dbReference type="PANTHER" id="PTHR46025">
    <property type="entry name" value="XYLOSYLTRANSFERASE OXT"/>
    <property type="match status" value="1"/>
</dbReference>
<gene>
    <name evidence="22" type="primary">EOG090X01AN</name>
</gene>
<evidence type="ECO:0000256" key="5">
    <source>
        <dbReference type="ARBA" id="ARBA00010195"/>
    </source>
</evidence>
<keyword evidence="9" id="KW-0812">Transmembrane</keyword>
<keyword evidence="16" id="KW-1015">Disulfide bond</keyword>